<protein>
    <submittedName>
        <fullName evidence="1">Uncharacterized protein</fullName>
    </submittedName>
</protein>
<reference evidence="1" key="1">
    <citation type="submission" date="2023-08" db="EMBL/GenBank/DDBJ databases">
        <title>A de novo genome assembly of Solanum verrucosum Schlechtendal, a Mexican diploid species geographically isolated from the other diploid A-genome species in potato relatives.</title>
        <authorList>
            <person name="Hosaka K."/>
        </authorList>
    </citation>
    <scope>NUCLEOTIDE SEQUENCE</scope>
    <source>
        <tissue evidence="1">Young leaves</tissue>
    </source>
</reference>
<proteinExistence type="predicted"/>
<evidence type="ECO:0000313" key="2">
    <source>
        <dbReference type="Proteomes" id="UP001234989"/>
    </source>
</evidence>
<sequence>MLACSCGAISLMSNHLENLPDGVIHCLETETVLLQDNNKLKLNSSRYLCRGGSLQEVKMVEVSECPNLKDSLLPPNLIQIKSNLEEVKVTGTSVKAVFGFDGTTVQGSTLARLCSGEISGKQGLVSQWRRQMDKKDGYADMIVQCPDHYIVVYG</sequence>
<evidence type="ECO:0000313" key="1">
    <source>
        <dbReference type="EMBL" id="WMV42693.1"/>
    </source>
</evidence>
<dbReference type="EMBL" id="CP133619">
    <property type="protein sequence ID" value="WMV42693.1"/>
    <property type="molecule type" value="Genomic_DNA"/>
</dbReference>
<accession>A0AAF0ZM37</accession>
<name>A0AAF0ZM37_SOLVR</name>
<organism evidence="1 2">
    <name type="scientific">Solanum verrucosum</name>
    <dbReference type="NCBI Taxonomy" id="315347"/>
    <lineage>
        <taxon>Eukaryota</taxon>
        <taxon>Viridiplantae</taxon>
        <taxon>Streptophyta</taxon>
        <taxon>Embryophyta</taxon>
        <taxon>Tracheophyta</taxon>
        <taxon>Spermatophyta</taxon>
        <taxon>Magnoliopsida</taxon>
        <taxon>eudicotyledons</taxon>
        <taxon>Gunneridae</taxon>
        <taxon>Pentapetalae</taxon>
        <taxon>asterids</taxon>
        <taxon>lamiids</taxon>
        <taxon>Solanales</taxon>
        <taxon>Solanaceae</taxon>
        <taxon>Solanoideae</taxon>
        <taxon>Solaneae</taxon>
        <taxon>Solanum</taxon>
    </lineage>
</organism>
<dbReference type="AlphaFoldDB" id="A0AAF0ZM37"/>
<gene>
    <name evidence="1" type="ORF">MTR67_036078</name>
</gene>
<dbReference type="Proteomes" id="UP001234989">
    <property type="component" value="Chromosome 8"/>
</dbReference>
<keyword evidence="2" id="KW-1185">Reference proteome</keyword>